<reference evidence="1 2" key="1">
    <citation type="journal article" date="2016" name="Nat. Commun.">
        <title>Thousands of microbial genomes shed light on interconnected biogeochemical processes in an aquifer system.</title>
        <authorList>
            <person name="Anantharaman K."/>
            <person name="Brown C.T."/>
            <person name="Hug L.A."/>
            <person name="Sharon I."/>
            <person name="Castelle C.J."/>
            <person name="Probst A.J."/>
            <person name="Thomas B.C."/>
            <person name="Singh A."/>
            <person name="Wilkins M.J."/>
            <person name="Karaoz U."/>
            <person name="Brodie E.L."/>
            <person name="Williams K.H."/>
            <person name="Hubbard S.S."/>
            <person name="Banfield J.F."/>
        </authorList>
    </citation>
    <scope>NUCLEOTIDE SEQUENCE [LARGE SCALE GENOMIC DNA]</scope>
</reference>
<name>A0A1F6N2B8_9BACT</name>
<gene>
    <name evidence="1" type="ORF">A2983_02045</name>
</gene>
<evidence type="ECO:0000313" key="1">
    <source>
        <dbReference type="EMBL" id="OGH78079.1"/>
    </source>
</evidence>
<protein>
    <submittedName>
        <fullName evidence="1">Uncharacterized protein</fullName>
    </submittedName>
</protein>
<dbReference type="AlphaFoldDB" id="A0A1F6N2B8"/>
<evidence type="ECO:0000313" key="2">
    <source>
        <dbReference type="Proteomes" id="UP000177040"/>
    </source>
</evidence>
<organism evidence="1 2">
    <name type="scientific">Candidatus Magasanikbacteria bacterium RIFCSPLOWO2_01_FULL_40_15</name>
    <dbReference type="NCBI Taxonomy" id="1798686"/>
    <lineage>
        <taxon>Bacteria</taxon>
        <taxon>Candidatus Magasanikiibacteriota</taxon>
    </lineage>
</organism>
<dbReference type="EMBL" id="MFQH01000018">
    <property type="protein sequence ID" value="OGH78079.1"/>
    <property type="molecule type" value="Genomic_DNA"/>
</dbReference>
<sequence>MRRTKQKWQQSGRILEARKGQYFATASNKGARRKSALARIELKGKIEYKRKTGKLSKKEMADYSRVTGKK</sequence>
<proteinExistence type="predicted"/>
<accession>A0A1F6N2B8</accession>
<comment type="caution">
    <text evidence="1">The sequence shown here is derived from an EMBL/GenBank/DDBJ whole genome shotgun (WGS) entry which is preliminary data.</text>
</comment>
<dbReference type="Proteomes" id="UP000177040">
    <property type="component" value="Unassembled WGS sequence"/>
</dbReference>